<feature type="signal peptide" evidence="1">
    <location>
        <begin position="1"/>
        <end position="24"/>
    </location>
</feature>
<dbReference type="Pfam" id="PF20230">
    <property type="entry name" value="DUF6588"/>
    <property type="match status" value="1"/>
</dbReference>
<evidence type="ECO:0000313" key="3">
    <source>
        <dbReference type="Proteomes" id="UP000184041"/>
    </source>
</evidence>
<evidence type="ECO:0000313" key="2">
    <source>
        <dbReference type="EMBL" id="SHG08504.1"/>
    </source>
</evidence>
<accession>A0A1M5GXR4</accession>
<dbReference type="Proteomes" id="UP000184041">
    <property type="component" value="Unassembled WGS sequence"/>
</dbReference>
<organism evidence="2 3">
    <name type="scientific">Fodinibius roseus</name>
    <dbReference type="NCBI Taxonomy" id="1194090"/>
    <lineage>
        <taxon>Bacteria</taxon>
        <taxon>Pseudomonadati</taxon>
        <taxon>Balneolota</taxon>
        <taxon>Balneolia</taxon>
        <taxon>Balneolales</taxon>
        <taxon>Balneolaceae</taxon>
        <taxon>Fodinibius</taxon>
    </lineage>
</organism>
<gene>
    <name evidence="2" type="ORF">SAMN05443144_11867</name>
</gene>
<dbReference type="RefSeq" id="WP_073066543.1">
    <property type="nucleotide sequence ID" value="NZ_FQUS01000018.1"/>
</dbReference>
<reference evidence="2 3" key="1">
    <citation type="submission" date="2016-11" db="EMBL/GenBank/DDBJ databases">
        <authorList>
            <person name="Jaros S."/>
            <person name="Januszkiewicz K."/>
            <person name="Wedrychowicz H."/>
        </authorList>
    </citation>
    <scope>NUCLEOTIDE SEQUENCE [LARGE SCALE GENOMIC DNA]</scope>
    <source>
        <strain evidence="2 3">DSM 21986</strain>
    </source>
</reference>
<proteinExistence type="predicted"/>
<dbReference type="AlphaFoldDB" id="A0A1M5GXR4"/>
<feature type="chain" id="PRO_5012002380" description="Outer membrane protein beta-barrel domain-containing protein" evidence="1">
    <location>
        <begin position="25"/>
        <end position="375"/>
    </location>
</feature>
<name>A0A1M5GXR4_9BACT</name>
<dbReference type="EMBL" id="FQUS01000018">
    <property type="protein sequence ID" value="SHG08504.1"/>
    <property type="molecule type" value="Genomic_DNA"/>
</dbReference>
<evidence type="ECO:0000256" key="1">
    <source>
        <dbReference type="SAM" id="SignalP"/>
    </source>
</evidence>
<dbReference type="InterPro" id="IPR046495">
    <property type="entry name" value="DUF6588"/>
</dbReference>
<evidence type="ECO:0008006" key="4">
    <source>
        <dbReference type="Google" id="ProtNLM"/>
    </source>
</evidence>
<sequence>MDKKLYTLIGIGLLLLMVTSPVTAQLNNAGDIIQAAATEEGRQDANTLLKAYFDPVGSGFGSDLNTGWFNTAKSHSVLGFDLTVSASVARVPGADRSFNVQELNLKELEYIEEESTSPVTPTAFGGDESNTTLGAYFSYTNPQTGEQQQERVDFEMPGGTDVPYVPAPMVQASVGFVKGTDVTVRYVPPLDLPNDIKLDLWGIGLKHDITQWLPGGKLIPVNISLQAGYTKLNSSIAFDVDPEQGSDVENNYDPSTWEGQKAAMRSNAFTINALVGKTLPFISFYGGIGYETSSLTIDTPGSYPVTVPNEDFPDQSNQPKKIEKIDNPIDISYDDNNSFRGLVGTRIKLAIFNITASYTLSKYPVGQVGVGFSFR</sequence>
<dbReference type="OrthoDB" id="9775382at2"/>
<protein>
    <recommendedName>
        <fullName evidence="4">Outer membrane protein beta-barrel domain-containing protein</fullName>
    </recommendedName>
</protein>
<keyword evidence="3" id="KW-1185">Reference proteome</keyword>
<dbReference type="STRING" id="1194090.SAMN05443144_11867"/>
<keyword evidence="1" id="KW-0732">Signal</keyword>